<comment type="caution">
    <text evidence="2">The sequence shown here is derived from an EMBL/GenBank/DDBJ whole genome shotgun (WGS) entry which is preliminary data.</text>
</comment>
<protein>
    <recommendedName>
        <fullName evidence="4">Integrase zinc-binding domain-containing protein</fullName>
    </recommendedName>
</protein>
<name>A0A3M0L4I7_HIRRU</name>
<organism evidence="2 3">
    <name type="scientific">Hirundo rustica rustica</name>
    <dbReference type="NCBI Taxonomy" id="333673"/>
    <lineage>
        <taxon>Eukaryota</taxon>
        <taxon>Metazoa</taxon>
        <taxon>Chordata</taxon>
        <taxon>Craniata</taxon>
        <taxon>Vertebrata</taxon>
        <taxon>Euteleostomi</taxon>
        <taxon>Archelosauria</taxon>
        <taxon>Archosauria</taxon>
        <taxon>Dinosauria</taxon>
        <taxon>Saurischia</taxon>
        <taxon>Theropoda</taxon>
        <taxon>Coelurosauria</taxon>
        <taxon>Aves</taxon>
        <taxon>Neognathae</taxon>
        <taxon>Neoaves</taxon>
        <taxon>Telluraves</taxon>
        <taxon>Australaves</taxon>
        <taxon>Passeriformes</taxon>
        <taxon>Sylvioidea</taxon>
        <taxon>Hirundinidae</taxon>
        <taxon>Hirundo</taxon>
    </lineage>
</organism>
<dbReference type="OrthoDB" id="9398059at2759"/>
<gene>
    <name evidence="2" type="ORF">DUI87_00796</name>
</gene>
<proteinExistence type="predicted"/>
<feature type="region of interest" description="Disordered" evidence="1">
    <location>
        <begin position="208"/>
        <end position="290"/>
    </location>
</feature>
<feature type="compositionally biased region" description="Basic and acidic residues" evidence="1">
    <location>
        <begin position="219"/>
        <end position="235"/>
    </location>
</feature>
<feature type="compositionally biased region" description="Low complexity" evidence="1">
    <location>
        <begin position="236"/>
        <end position="245"/>
    </location>
</feature>
<dbReference type="Proteomes" id="UP000269221">
    <property type="component" value="Unassembled WGS sequence"/>
</dbReference>
<dbReference type="EMBL" id="QRBI01000093">
    <property type="protein sequence ID" value="RMC19951.1"/>
    <property type="molecule type" value="Genomic_DNA"/>
</dbReference>
<sequence>MAESLEKGRLAAQREPIWAAEILQDIAARVEKLTVKVRQVDAHVSKSQANEEHHNNEQVDKAAKVKVSQGRDATYRWARDRGVDLTLDNISQVIHNCETCAAIKQAKQPAHPGRGNPEWCGEWEDMGQLLKEFSDPVVWDFPREQIQNPVELQKYLKERYHDGSKGEKMAAVSWALAYAYRTLLETVGQQTEAGGKGYKSTATPVTQAAANTPVMKPAAKLEPEPELAAKPDSKPKPLAVAPAKKNTVKTDRPVDDDDPIEGPSQKSEAKASSTGSEVNIDSFSLKDLRA</sequence>
<evidence type="ECO:0008006" key="4">
    <source>
        <dbReference type="Google" id="ProtNLM"/>
    </source>
</evidence>
<evidence type="ECO:0000256" key="1">
    <source>
        <dbReference type="SAM" id="MobiDB-lite"/>
    </source>
</evidence>
<feature type="compositionally biased region" description="Polar residues" evidence="1">
    <location>
        <begin position="264"/>
        <end position="282"/>
    </location>
</feature>
<dbReference type="AlphaFoldDB" id="A0A3M0L4I7"/>
<accession>A0A3M0L4I7</accession>
<reference evidence="2 3" key="1">
    <citation type="submission" date="2018-07" db="EMBL/GenBank/DDBJ databases">
        <title>A high quality draft genome assembly of the barn swallow (H. rustica rustica).</title>
        <authorList>
            <person name="Formenti G."/>
            <person name="Chiara M."/>
            <person name="Poveda L."/>
            <person name="Francoijs K.-J."/>
            <person name="Bonisoli-Alquati A."/>
            <person name="Canova L."/>
            <person name="Gianfranceschi L."/>
            <person name="Horner D.S."/>
            <person name="Saino N."/>
        </authorList>
    </citation>
    <scope>NUCLEOTIDE SEQUENCE [LARGE SCALE GENOMIC DNA]</scope>
    <source>
        <strain evidence="2">Chelidonia</strain>
        <tissue evidence="2">Blood</tissue>
    </source>
</reference>
<evidence type="ECO:0000313" key="3">
    <source>
        <dbReference type="Proteomes" id="UP000269221"/>
    </source>
</evidence>
<evidence type="ECO:0000313" key="2">
    <source>
        <dbReference type="EMBL" id="RMC19951.1"/>
    </source>
</evidence>
<keyword evidence="3" id="KW-1185">Reference proteome</keyword>